<evidence type="ECO:0000313" key="11">
    <source>
        <dbReference type="Proteomes" id="UP000008988"/>
    </source>
</evidence>
<evidence type="ECO:0000256" key="4">
    <source>
        <dbReference type="ARBA" id="ARBA00022448"/>
    </source>
</evidence>
<keyword evidence="4" id="KW-0813">Transport</keyword>
<evidence type="ECO:0000256" key="2">
    <source>
        <dbReference type="ARBA" id="ARBA00006419"/>
    </source>
</evidence>
<feature type="compositionally biased region" description="Basic and acidic residues" evidence="9">
    <location>
        <begin position="375"/>
        <end position="394"/>
    </location>
</feature>
<name>B5VP60_YEAS6</name>
<dbReference type="InterPro" id="IPR007255">
    <property type="entry name" value="COG8"/>
</dbReference>
<dbReference type="PANTHER" id="PTHR21311">
    <property type="entry name" value="CONSERVED OLIGOMERIC GOLGI COMPLEX COMPONENT 8"/>
    <property type="match status" value="1"/>
</dbReference>
<evidence type="ECO:0000256" key="1">
    <source>
        <dbReference type="ARBA" id="ARBA00004395"/>
    </source>
</evidence>
<dbReference type="PANTHER" id="PTHR21311:SF0">
    <property type="entry name" value="CONSERVED OLIGOMERIC GOLGI COMPLEX SUBUNIT 8"/>
    <property type="match status" value="1"/>
</dbReference>
<evidence type="ECO:0000256" key="8">
    <source>
        <dbReference type="ARBA" id="ARBA00031347"/>
    </source>
</evidence>
<feature type="compositionally biased region" description="Basic and acidic residues" evidence="9">
    <location>
        <begin position="406"/>
        <end position="466"/>
    </location>
</feature>
<dbReference type="Pfam" id="PF04124">
    <property type="entry name" value="Dor1"/>
    <property type="match status" value="1"/>
</dbReference>
<organism evidence="10 11">
    <name type="scientific">Saccharomyces cerevisiae (strain AWRI1631)</name>
    <name type="common">Baker's yeast</name>
    <dbReference type="NCBI Taxonomy" id="545124"/>
    <lineage>
        <taxon>Eukaryota</taxon>
        <taxon>Fungi</taxon>
        <taxon>Dikarya</taxon>
        <taxon>Ascomycota</taxon>
        <taxon>Saccharomycotina</taxon>
        <taxon>Saccharomycetes</taxon>
        <taxon>Saccharomycetales</taxon>
        <taxon>Saccharomycetaceae</taxon>
        <taxon>Saccharomyces</taxon>
    </lineage>
</organism>
<dbReference type="EMBL" id="ABSV01001764">
    <property type="protein sequence ID" value="EDZ70285.1"/>
    <property type="molecule type" value="Genomic_DNA"/>
</dbReference>
<evidence type="ECO:0000256" key="3">
    <source>
        <dbReference type="ARBA" id="ARBA00020983"/>
    </source>
</evidence>
<reference evidence="10 11" key="1">
    <citation type="journal article" date="2008" name="FEMS Yeast Res.">
        <title>Comparative genome analysis of a Saccharomyces cerevisiae wine strain.</title>
        <authorList>
            <person name="Borneman A.R."/>
            <person name="Forgan A.H."/>
            <person name="Pretorius I.S."/>
            <person name="Chambers P.J."/>
        </authorList>
    </citation>
    <scope>NUCLEOTIDE SEQUENCE [LARGE SCALE GENOMIC DNA]</scope>
    <source>
        <strain evidence="10 11">AWRI1631</strain>
    </source>
</reference>
<comment type="similarity">
    <text evidence="2">Belongs to the COG8 family.</text>
</comment>
<dbReference type="GO" id="GO:0000139">
    <property type="term" value="C:Golgi membrane"/>
    <property type="evidence" value="ECO:0007669"/>
    <property type="project" value="UniProtKB-SubCell"/>
</dbReference>
<accession>B5VP60</accession>
<evidence type="ECO:0000256" key="9">
    <source>
        <dbReference type="SAM" id="MobiDB-lite"/>
    </source>
</evidence>
<keyword evidence="7" id="KW-0472">Membrane</keyword>
<evidence type="ECO:0000256" key="6">
    <source>
        <dbReference type="ARBA" id="ARBA00023034"/>
    </source>
</evidence>
<dbReference type="GO" id="GO:0032258">
    <property type="term" value="P:cytoplasm to vacuole targeting by the Cvt pathway"/>
    <property type="evidence" value="ECO:0007669"/>
    <property type="project" value="TreeGrafter"/>
</dbReference>
<dbReference type="GO" id="GO:0006891">
    <property type="term" value="P:intra-Golgi vesicle-mediated transport"/>
    <property type="evidence" value="ECO:0007669"/>
    <property type="project" value="TreeGrafter"/>
</dbReference>
<sequence>MELILNSLISDDLTEEQKRLSLDFLQDILQSNTKDYESYFSSRAVPGSITEDIAEIDAELSALDRKIRKSLLDNKSQIIGNILENDDRAQLDDIAKSLEQLWELDTNINKAADRNVTNDDINNESVSIDDFLEDDKEDNDTGRIMTTESNNLARKRKEDDFHKALSRLRNRISTKEDDKDDIRSDTLVTVLENLDSITDLMELPFLARTCIRTGHYQEAVMLYTHTTSLRSRFPGSTIVDEVCEKVLNEISTTMLSGLVKLLSTNVSVNSLKKILQYLNSIPPFDGKTNKSLLSVFLAMRYKFITDEIASYPLDVESSNESLIEMMVKRKIEVLREHVYMSLNVFLKSFLYDTNDLEIPFPEELESTVLRINGTNEEKEIEEKEKETKKEEYQKQDSVANNEEDLTENKSIEDVQEEVQGKVEGEDDGAERKTENEIENETVNKTEDKAEKGKEEEVNTKDNKAEKEEEEINKVEVTPEEPSKKIRTSKRENKIPTNAVMLQFVDKCITYVLKDLTRGLNSIKLSDSVCLQLVYCSFRLCDLNRNYHHLFLKKINDTSLFTTEQLARAIDKRAELASKYIYS</sequence>
<gene>
    <name evidence="10" type="ORF">AWRI1631_130660</name>
</gene>
<evidence type="ECO:0000256" key="7">
    <source>
        <dbReference type="ARBA" id="ARBA00023136"/>
    </source>
</evidence>
<feature type="region of interest" description="Disordered" evidence="9">
    <location>
        <begin position="375"/>
        <end position="489"/>
    </location>
</feature>
<dbReference type="OrthoDB" id="1661054at2759"/>
<protein>
    <recommendedName>
        <fullName evidence="3">Conserved oligomeric Golgi complex subunit 8</fullName>
    </recommendedName>
    <alternativeName>
        <fullName evidence="8">Component of oligomeric Golgi complex 8</fullName>
    </alternativeName>
</protein>
<dbReference type="Proteomes" id="UP000008988">
    <property type="component" value="Unassembled WGS sequence"/>
</dbReference>
<feature type="compositionally biased region" description="Basic and acidic residues" evidence="9">
    <location>
        <begin position="480"/>
        <end position="489"/>
    </location>
</feature>
<evidence type="ECO:0000256" key="5">
    <source>
        <dbReference type="ARBA" id="ARBA00022927"/>
    </source>
</evidence>
<keyword evidence="5" id="KW-0653">Protein transport</keyword>
<comment type="subcellular location">
    <subcellularLocation>
        <location evidence="1">Golgi apparatus membrane</location>
        <topology evidence="1">Peripheral membrane protein</topology>
    </subcellularLocation>
</comment>
<keyword evidence="6" id="KW-0333">Golgi apparatus</keyword>
<proteinExistence type="inferred from homology"/>
<comment type="caution">
    <text evidence="10">The sequence shown here is derived from an EMBL/GenBank/DDBJ whole genome shotgun (WGS) entry which is preliminary data.</text>
</comment>
<dbReference type="AlphaFoldDB" id="B5VP60"/>
<dbReference type="GO" id="GO:0017119">
    <property type="term" value="C:Golgi transport complex"/>
    <property type="evidence" value="ECO:0007669"/>
    <property type="project" value="InterPro"/>
</dbReference>
<evidence type="ECO:0000313" key="10">
    <source>
        <dbReference type="EMBL" id="EDZ70285.1"/>
    </source>
</evidence>